<dbReference type="SUPFAM" id="SSF52540">
    <property type="entry name" value="P-loop containing nucleoside triphosphate hydrolases"/>
    <property type="match status" value="1"/>
</dbReference>
<dbReference type="Pfam" id="PF00772">
    <property type="entry name" value="DnaB"/>
    <property type="match status" value="1"/>
</dbReference>
<name>A0A4D6WSD3_9FLOR</name>
<evidence type="ECO:0000256" key="5">
    <source>
        <dbReference type="ARBA" id="ARBA00022806"/>
    </source>
</evidence>
<evidence type="ECO:0000313" key="15">
    <source>
        <dbReference type="EMBL" id="QCI06303.1"/>
    </source>
</evidence>
<keyword evidence="13" id="KW-0472">Membrane</keyword>
<accession>A0A4D6WSD3</accession>
<keyword evidence="4" id="KW-0378">Hydrolase</keyword>
<gene>
    <name evidence="15" type="primary">dnaB</name>
</gene>
<dbReference type="PANTHER" id="PTHR30153:SF2">
    <property type="entry name" value="REPLICATIVE DNA HELICASE"/>
    <property type="match status" value="1"/>
</dbReference>
<evidence type="ECO:0000256" key="3">
    <source>
        <dbReference type="ARBA" id="ARBA00022741"/>
    </source>
</evidence>
<dbReference type="PANTHER" id="PTHR30153">
    <property type="entry name" value="REPLICATIVE DNA HELICASE DNAB"/>
    <property type="match status" value="1"/>
</dbReference>
<keyword evidence="8" id="KW-0413">Isomerase</keyword>
<comment type="function">
    <text evidence="9">The intein is an endonuclease.</text>
</comment>
<feature type="domain" description="SF4 helicase" evidence="14">
    <location>
        <begin position="194"/>
        <end position="400"/>
    </location>
</feature>
<dbReference type="GO" id="GO:0005524">
    <property type="term" value="F:ATP binding"/>
    <property type="evidence" value="ECO:0007669"/>
    <property type="project" value="UniProtKB-KW"/>
</dbReference>
<dbReference type="InterPro" id="IPR007694">
    <property type="entry name" value="DNA_helicase_DnaB-like_C"/>
</dbReference>
<reference evidence="15" key="2">
    <citation type="submission" date="2019-04" db="EMBL/GenBank/DDBJ databases">
        <authorList>
            <person name="Pasella M."/>
        </authorList>
    </citation>
    <scope>NUCLEOTIDE SEQUENCE</scope>
    <source>
        <strain evidence="15">TZ0704</strain>
    </source>
</reference>
<evidence type="ECO:0000256" key="10">
    <source>
        <dbReference type="ARBA" id="ARBA00044969"/>
    </source>
</evidence>
<keyword evidence="2" id="KW-0235">DNA replication</keyword>
<dbReference type="AlphaFoldDB" id="A0A4D6WSD3"/>
<evidence type="ECO:0000256" key="1">
    <source>
        <dbReference type="ARBA" id="ARBA00008428"/>
    </source>
</evidence>
<dbReference type="SUPFAM" id="SSF51294">
    <property type="entry name" value="Hedgehog/intein (Hint) domain"/>
    <property type="match status" value="1"/>
</dbReference>
<keyword evidence="7" id="KW-0238">DNA-binding</keyword>
<dbReference type="InterPro" id="IPR030934">
    <property type="entry name" value="Intein_C"/>
</dbReference>
<evidence type="ECO:0000256" key="7">
    <source>
        <dbReference type="ARBA" id="ARBA00023125"/>
    </source>
</evidence>
<dbReference type="SUPFAM" id="SSF48024">
    <property type="entry name" value="N-terminal domain of DnaB helicase"/>
    <property type="match status" value="1"/>
</dbReference>
<keyword evidence="13" id="KW-0812">Transmembrane</keyword>
<dbReference type="EC" id="5.6.2.3" evidence="10"/>
<keyword evidence="13" id="KW-1133">Transmembrane helix</keyword>
<dbReference type="EMBL" id="MK814652">
    <property type="protein sequence ID" value="QCI06303.1"/>
    <property type="molecule type" value="Genomic_DNA"/>
</dbReference>
<keyword evidence="15" id="KW-0934">Plastid</keyword>
<dbReference type="GO" id="GO:0043139">
    <property type="term" value="F:5'-3' DNA helicase activity"/>
    <property type="evidence" value="ECO:0007669"/>
    <property type="project" value="UniProtKB-EC"/>
</dbReference>
<dbReference type="Gene3D" id="1.10.860.10">
    <property type="entry name" value="DNAb Helicase, Chain A"/>
    <property type="match status" value="1"/>
</dbReference>
<evidence type="ECO:0000256" key="11">
    <source>
        <dbReference type="ARBA" id="ARBA00045002"/>
    </source>
</evidence>
<evidence type="ECO:0000256" key="4">
    <source>
        <dbReference type="ARBA" id="ARBA00022801"/>
    </source>
</evidence>
<comment type="catalytic activity">
    <reaction evidence="12">
        <text>ATP + H2O = ADP + phosphate + H(+)</text>
        <dbReference type="Rhea" id="RHEA:13065"/>
        <dbReference type="ChEBI" id="CHEBI:15377"/>
        <dbReference type="ChEBI" id="CHEBI:15378"/>
        <dbReference type="ChEBI" id="CHEBI:30616"/>
        <dbReference type="ChEBI" id="CHEBI:43474"/>
        <dbReference type="ChEBI" id="CHEBI:456216"/>
        <dbReference type="EC" id="5.6.2.3"/>
    </reaction>
</comment>
<evidence type="ECO:0000256" key="6">
    <source>
        <dbReference type="ARBA" id="ARBA00022840"/>
    </source>
</evidence>
<comment type="similarity">
    <text evidence="1">Belongs to the helicase family. DnaB subfamily.</text>
</comment>
<evidence type="ECO:0000256" key="2">
    <source>
        <dbReference type="ARBA" id="ARBA00022705"/>
    </source>
</evidence>
<geneLocation type="plastid" evidence="15"/>
<dbReference type="PROSITE" id="PS50818">
    <property type="entry name" value="INTEIN_C_TER"/>
    <property type="match status" value="1"/>
</dbReference>
<keyword evidence="3" id="KW-0547">Nucleotide-binding</keyword>
<dbReference type="InterPro" id="IPR036844">
    <property type="entry name" value="Hint_dom_sf"/>
</dbReference>
<dbReference type="PROSITE" id="PS51199">
    <property type="entry name" value="SF4_HELICASE"/>
    <property type="match status" value="1"/>
</dbReference>
<evidence type="ECO:0000256" key="12">
    <source>
        <dbReference type="ARBA" id="ARBA00048954"/>
    </source>
</evidence>
<organism evidence="15">
    <name type="scientific">Dictyurus purpurascens</name>
    <dbReference type="NCBI Taxonomy" id="189649"/>
    <lineage>
        <taxon>Eukaryota</taxon>
        <taxon>Rhodophyta</taxon>
        <taxon>Florideophyceae</taxon>
        <taxon>Rhodymeniophycidae</taxon>
        <taxon>Ceramiales</taxon>
        <taxon>Dasyaceae</taxon>
        <taxon>Dictyurus</taxon>
    </lineage>
</organism>
<sequence length="612" mass="72356">MKDLNLYKYQIPPQNYLAEEIILGIIIIHPNLVCHIIPILKKEYFFLESHQILYEYLLEIYKNNILNISELLNKLTNNKILYKIGGINKILDIIKQSQIFIIKSHNINKYTKEIIKIIQNNYIKRLIIQYGYYIVQLAYKSNISTSKLYNKASSYLNITEIKNIKEKSQKIDDLIANFLLDIKNKKYYENKNKIELQNAFILSGILELDKLTSGLTNGDLIVLAGRPSMGKTSLAINIAYNILNTTNKGICIFSLEMSSKQILNKFISISSKITTKNIILNKLNKHQWKEIIKTCNKLLRKTIYINDNSNTSINYIEYISKILIKENPIINLIIIDYLQLIQTNFFYQTNRAQELSYITRKLKLLAQYLNRPIMILSQLNRSIENRTSKKPILSDLKESGCININNEIKIKNKVENYIKIKNIIKYKQYIKYKLNSIDKILYLQKKKLILYKIKKIYIFTKYIFIIFFKKQKKLKITNNHKLLYNFQWIKKYFMSDYSLITNNKINNYNYNVRNILFESSSIVYDLNMQNYFNFICNNSLIVHNSIEQDADIVLMLYEEIENYNKNKLKAKKILDIIVCKNRNGAIGSFKIVFFPEITVFQNIEINEFEILD</sequence>
<dbReference type="Gene3D" id="3.40.50.300">
    <property type="entry name" value="P-loop containing nucleotide triphosphate hydrolases"/>
    <property type="match status" value="2"/>
</dbReference>
<dbReference type="GO" id="GO:0003677">
    <property type="term" value="F:DNA binding"/>
    <property type="evidence" value="ECO:0007669"/>
    <property type="project" value="UniProtKB-KW"/>
</dbReference>
<dbReference type="InterPro" id="IPR036185">
    <property type="entry name" value="DNA_heli_DnaB-like_N_sf"/>
</dbReference>
<dbReference type="InterPro" id="IPR016136">
    <property type="entry name" value="DNA_helicase_N/primase_C"/>
</dbReference>
<evidence type="ECO:0000259" key="14">
    <source>
        <dbReference type="PROSITE" id="PS51199"/>
    </source>
</evidence>
<dbReference type="Pfam" id="PF03796">
    <property type="entry name" value="DnaB_C"/>
    <property type="match status" value="1"/>
</dbReference>
<dbReference type="InterPro" id="IPR027417">
    <property type="entry name" value="P-loop_NTPase"/>
</dbReference>
<dbReference type="InterPro" id="IPR007693">
    <property type="entry name" value="DNA_helicase_DnaB-like_N"/>
</dbReference>
<proteinExistence type="inferred from homology"/>
<protein>
    <recommendedName>
        <fullName evidence="10">DNA 5'-3' helicase</fullName>
        <ecNumber evidence="10">5.6.2.3</ecNumber>
    </recommendedName>
    <alternativeName>
        <fullName evidence="11">DNA 5'-3' helicase DnaB</fullName>
    </alternativeName>
</protein>
<keyword evidence="6" id="KW-0067">ATP-binding</keyword>
<evidence type="ECO:0000256" key="8">
    <source>
        <dbReference type="ARBA" id="ARBA00023235"/>
    </source>
</evidence>
<dbReference type="GO" id="GO:0005829">
    <property type="term" value="C:cytosol"/>
    <property type="evidence" value="ECO:0007669"/>
    <property type="project" value="TreeGrafter"/>
</dbReference>
<evidence type="ECO:0000256" key="13">
    <source>
        <dbReference type="SAM" id="Phobius"/>
    </source>
</evidence>
<evidence type="ECO:0000256" key="9">
    <source>
        <dbReference type="ARBA" id="ARBA00044940"/>
    </source>
</evidence>
<feature type="transmembrane region" description="Helical" evidence="13">
    <location>
        <begin position="21"/>
        <end position="40"/>
    </location>
</feature>
<keyword evidence="5 15" id="KW-0347">Helicase</keyword>
<dbReference type="GO" id="GO:0016787">
    <property type="term" value="F:hydrolase activity"/>
    <property type="evidence" value="ECO:0007669"/>
    <property type="project" value="UniProtKB-KW"/>
</dbReference>
<dbReference type="GO" id="GO:0006260">
    <property type="term" value="P:DNA replication"/>
    <property type="evidence" value="ECO:0007669"/>
    <property type="project" value="UniProtKB-KW"/>
</dbReference>
<reference evidence="15" key="1">
    <citation type="journal article" date="2019" name="Mol. Phylogenet. Evol.">
        <title>Morphological evolution and classification of the red algal order Ceramiales inferred using plastid phylogenomics.</title>
        <authorList>
            <person name="Diaz-Tapia P."/>
            <person name="Pasella M.M."/>
            <person name="Verbruggen H."/>
            <person name="Maggs C.A."/>
        </authorList>
    </citation>
    <scope>NUCLEOTIDE SEQUENCE</scope>
    <source>
        <strain evidence="15">TZ0704</strain>
    </source>
</reference>